<dbReference type="NCBIfam" id="TIGR01665">
    <property type="entry name" value="put_anti_recept"/>
    <property type="match status" value="1"/>
</dbReference>
<dbReference type="InterPro" id="IPR010572">
    <property type="entry name" value="Tail_dom"/>
</dbReference>
<dbReference type="Proteomes" id="UP000623269">
    <property type="component" value="Unassembled WGS sequence"/>
</dbReference>
<evidence type="ECO:0000313" key="2">
    <source>
        <dbReference type="EMBL" id="MBH1941629.1"/>
    </source>
</evidence>
<dbReference type="InterPro" id="IPR007119">
    <property type="entry name" value="Phage_tail_spike_N"/>
</dbReference>
<dbReference type="Pfam" id="PF06605">
    <property type="entry name" value="Prophage_tail"/>
    <property type="match status" value="1"/>
</dbReference>
<accession>A0A8J7HE57</accession>
<keyword evidence="3" id="KW-1185">Reference proteome</keyword>
<comment type="caution">
    <text evidence="2">The sequence shown here is derived from an EMBL/GenBank/DDBJ whole genome shotgun (WGS) entry which is preliminary data.</text>
</comment>
<dbReference type="EMBL" id="JAEAGR010000013">
    <property type="protein sequence ID" value="MBH1941629.1"/>
    <property type="molecule type" value="Genomic_DNA"/>
</dbReference>
<protein>
    <submittedName>
        <fullName evidence="2">Phage tail protein</fullName>
    </submittedName>
</protein>
<gene>
    <name evidence="2" type="ORF">I5677_12070</name>
</gene>
<sequence>MTEIGILENTYNISVQRTVNEVWQSSFSLPKTDPKNSLCSHLNYIEIISPSGRNYGLYRIMPTETIKSTDDDSITYKCEHVLATLMDDVIDDYLQLTGYSTANALQAILNYQDTQRWVLGQVDFNYFFNYSYENENGLLAPLLSIPVPFAEPYEFTFDTTVFPWVLNLIRPSDDVKAEIRWGKDMIEFNKVSDPTEIVNYIIPKGTGEGVNQLTIASVNEGLKYLKDDASIAQWGKRSYIWIDKSYENAQLLKNSAQSLINQWKDPKISFEVGSADLSILPEYAQERKVLNGVTRIIVEDEEYLARIIGEEVGDITKEYEVSYQISNKLDDIATTQADMERKQQVAAAYAQGATNIMNFSYQDNCDNLIPALIPFYIDDDVVNVNTCELTFRTKPFRAYEKAIAGGGATTKTSTDSNIPIIRVNSDISEPYSGDHRHKVTIASDFVLHTHNIVLEDHVHEIEFGIYESDLQAEAVQIWIDGNAYPTTEISGDRIDLVDYLSKDGNGKVTRGRHEILMYPSTLARIEADVILRVFIQSRIGGVY</sequence>
<feature type="domain" description="Tail spike" evidence="1">
    <location>
        <begin position="100"/>
        <end position="339"/>
    </location>
</feature>
<reference evidence="2" key="1">
    <citation type="submission" date="2020-12" db="EMBL/GenBank/DDBJ databases">
        <title>M. sibirica DSM 26468T genome.</title>
        <authorList>
            <person name="Thieme N."/>
            <person name="Rettenmaier R."/>
            <person name="Zverlov V."/>
            <person name="Liebl W."/>
        </authorList>
    </citation>
    <scope>NUCLEOTIDE SEQUENCE</scope>
    <source>
        <strain evidence="2">DSM 26468</strain>
    </source>
</reference>
<evidence type="ECO:0000313" key="3">
    <source>
        <dbReference type="Proteomes" id="UP000623269"/>
    </source>
</evidence>
<dbReference type="AlphaFoldDB" id="A0A8J7HE57"/>
<evidence type="ECO:0000259" key="1">
    <source>
        <dbReference type="Pfam" id="PF06605"/>
    </source>
</evidence>
<proteinExistence type="predicted"/>
<organism evidence="2 3">
    <name type="scientific">Mobilitalea sibirica</name>
    <dbReference type="NCBI Taxonomy" id="1462919"/>
    <lineage>
        <taxon>Bacteria</taxon>
        <taxon>Bacillati</taxon>
        <taxon>Bacillota</taxon>
        <taxon>Clostridia</taxon>
        <taxon>Lachnospirales</taxon>
        <taxon>Lachnospiraceae</taxon>
        <taxon>Mobilitalea</taxon>
    </lineage>
</organism>
<name>A0A8J7HE57_9FIRM</name>